<dbReference type="PATRIC" id="fig|1166018.3.peg.2061"/>
<keyword evidence="3" id="KW-1185">Reference proteome</keyword>
<name>I0KG32_9BACT</name>
<dbReference type="Gene3D" id="3.40.50.11550">
    <property type="match status" value="1"/>
</dbReference>
<dbReference type="eggNOG" id="COG3016">
    <property type="taxonomic scope" value="Bacteria"/>
</dbReference>
<dbReference type="CDD" id="cd14727">
    <property type="entry name" value="ChanN-like"/>
    <property type="match status" value="1"/>
</dbReference>
<sequence length="297" mass="32976">MRLLFFLCFLLTAGFRSDRPAYQLFTQTGKATSFDKLARDAAKADVVLFGELHNNPICHWLQVQLMQELVQARGKQLVLGAEMFEADNQKALSGYVSGQLSAKEFAQQARLWPNYNTDYRPVVDLAREQKLPFIATNVPRRFASLVARQGLPALDTLSAADKRQMASLPLTVDLTLPGYKGMLDMMGTHGGQASAGTSAQANGAAENFARAQALKDATMARFILENWKPGQTFLHLNGDYHSKNFEGIVWYLRQQKPDLNIVTISSVEAEAILKAKPDWKGLATYILAIPADMTKTY</sequence>
<accession>I0KG32</accession>
<dbReference type="Proteomes" id="UP000011058">
    <property type="component" value="Chromosome"/>
</dbReference>
<dbReference type="Pfam" id="PF04187">
    <property type="entry name" value="Cofac_haem_bdg"/>
    <property type="match status" value="1"/>
</dbReference>
<dbReference type="STRING" id="1166018.FAES_5086"/>
<gene>
    <name evidence="2" type="ORF">FAES_5086</name>
</gene>
<dbReference type="KEGG" id="fae:FAES_5086"/>
<dbReference type="RefSeq" id="WP_015334184.1">
    <property type="nucleotide sequence ID" value="NC_020054.1"/>
</dbReference>
<dbReference type="EMBL" id="HE796683">
    <property type="protein sequence ID" value="CCH03085.1"/>
    <property type="molecule type" value="Genomic_DNA"/>
</dbReference>
<dbReference type="OrthoDB" id="1680202at2"/>
<protein>
    <recommendedName>
        <fullName evidence="1">Haem-binding uptake Tiki superfamily ChaN domain-containing protein</fullName>
    </recommendedName>
</protein>
<dbReference type="InterPro" id="IPR007314">
    <property type="entry name" value="Cofac_haem-bd_dom"/>
</dbReference>
<evidence type="ECO:0000313" key="3">
    <source>
        <dbReference type="Proteomes" id="UP000011058"/>
    </source>
</evidence>
<dbReference type="HOGENOM" id="CLU_035488_0_0_10"/>
<dbReference type="AlphaFoldDB" id="I0KG32"/>
<dbReference type="SUPFAM" id="SSF159501">
    <property type="entry name" value="EreA/ChaN-like"/>
    <property type="match status" value="1"/>
</dbReference>
<feature type="domain" description="Haem-binding uptake Tiki superfamily ChaN" evidence="1">
    <location>
        <begin position="38"/>
        <end position="252"/>
    </location>
</feature>
<reference evidence="2 3" key="1">
    <citation type="journal article" date="2012" name="J. Bacteriol.">
        <title>Genome Sequence of Fibrella aestuarina BUZ 2T, a Filamentous Marine Bacterium.</title>
        <authorList>
            <person name="Filippini M."/>
            <person name="Qi W."/>
            <person name="Blom J."/>
            <person name="Goesmann A."/>
            <person name="Smits T.H."/>
            <person name="Bagheri H.C."/>
        </authorList>
    </citation>
    <scope>NUCLEOTIDE SEQUENCE [LARGE SCALE GENOMIC DNA]</scope>
    <source>
        <strain evidence="3">BUZ 2T</strain>
    </source>
</reference>
<evidence type="ECO:0000259" key="1">
    <source>
        <dbReference type="Pfam" id="PF04187"/>
    </source>
</evidence>
<proteinExistence type="predicted"/>
<evidence type="ECO:0000313" key="2">
    <source>
        <dbReference type="EMBL" id="CCH03085.1"/>
    </source>
</evidence>
<organism evidence="2 3">
    <name type="scientific">Fibrella aestuarina BUZ 2</name>
    <dbReference type="NCBI Taxonomy" id="1166018"/>
    <lineage>
        <taxon>Bacteria</taxon>
        <taxon>Pseudomonadati</taxon>
        <taxon>Bacteroidota</taxon>
        <taxon>Cytophagia</taxon>
        <taxon>Cytophagales</taxon>
        <taxon>Spirosomataceae</taxon>
        <taxon>Fibrella</taxon>
    </lineage>
</organism>